<proteinExistence type="predicted"/>
<evidence type="ECO:0000259" key="1">
    <source>
        <dbReference type="Pfam" id="PF07883"/>
    </source>
</evidence>
<evidence type="ECO:0000313" key="3">
    <source>
        <dbReference type="Proteomes" id="UP001254832"/>
    </source>
</evidence>
<feature type="domain" description="Cupin type-2" evidence="1">
    <location>
        <begin position="62"/>
        <end position="108"/>
    </location>
</feature>
<dbReference type="Pfam" id="PF07883">
    <property type="entry name" value="Cupin_2"/>
    <property type="match status" value="1"/>
</dbReference>
<sequence length="176" mass="19322">MEQTNSQVQTLFLHDDGVIPNNPTLPVLIYQGVWADNPSLAEQTMNDHHWGNSWINGVFDYHHYHSNAHEALAVISGSVQVILGGENGHVVTLQAGDVVVLPAGTGHKRLQASLDFRIAGAYPAGMNYNTRIGDPSERPRAVREIRQVPVPDNDPVYGSDGPLLKLWGKRTDAKQD</sequence>
<dbReference type="Gene3D" id="2.60.120.10">
    <property type="entry name" value="Jelly Rolls"/>
    <property type="match status" value="1"/>
</dbReference>
<dbReference type="Proteomes" id="UP001254832">
    <property type="component" value="Unassembled WGS sequence"/>
</dbReference>
<dbReference type="PANTHER" id="PTHR36448:SF2">
    <property type="entry name" value="CUPIN TYPE-1 DOMAIN-CONTAINING PROTEIN"/>
    <property type="match status" value="1"/>
</dbReference>
<evidence type="ECO:0000313" key="2">
    <source>
        <dbReference type="EMBL" id="MDR6722929.1"/>
    </source>
</evidence>
<dbReference type="InterPro" id="IPR013096">
    <property type="entry name" value="Cupin_2"/>
</dbReference>
<organism evidence="2 3">
    <name type="scientific">Paenibacillus amylolyticus</name>
    <dbReference type="NCBI Taxonomy" id="1451"/>
    <lineage>
        <taxon>Bacteria</taxon>
        <taxon>Bacillati</taxon>
        <taxon>Bacillota</taxon>
        <taxon>Bacilli</taxon>
        <taxon>Bacillales</taxon>
        <taxon>Paenibacillaceae</taxon>
        <taxon>Paenibacillus</taxon>
    </lineage>
</organism>
<comment type="caution">
    <text evidence="2">The sequence shown here is derived from an EMBL/GenBank/DDBJ whole genome shotgun (WGS) entry which is preliminary data.</text>
</comment>
<dbReference type="InterPro" id="IPR014500">
    <property type="entry name" value="UCP019307_cupin"/>
</dbReference>
<gene>
    <name evidence="2" type="ORF">J2W91_001381</name>
</gene>
<accession>A0AAP5LPW6</accession>
<protein>
    <submittedName>
        <fullName evidence="2">Uncharacterized protein YjlB</fullName>
    </submittedName>
</protein>
<dbReference type="AlphaFoldDB" id="A0AAP5LPW6"/>
<dbReference type="EMBL" id="JAVDTR010000003">
    <property type="protein sequence ID" value="MDR6722929.1"/>
    <property type="molecule type" value="Genomic_DNA"/>
</dbReference>
<reference evidence="2" key="1">
    <citation type="submission" date="2023-07" db="EMBL/GenBank/DDBJ databases">
        <title>Sorghum-associated microbial communities from plants grown in Nebraska, USA.</title>
        <authorList>
            <person name="Schachtman D."/>
        </authorList>
    </citation>
    <scope>NUCLEOTIDE SEQUENCE</scope>
    <source>
        <strain evidence="2">BE80</strain>
    </source>
</reference>
<dbReference type="PIRSF" id="PIRSF019307">
    <property type="entry name" value="UCP019307"/>
    <property type="match status" value="1"/>
</dbReference>
<dbReference type="RefSeq" id="WP_310137554.1">
    <property type="nucleotide sequence ID" value="NZ_JAVDTR010000003.1"/>
</dbReference>
<dbReference type="CDD" id="cd02219">
    <property type="entry name" value="cupin_YjlB-like"/>
    <property type="match status" value="1"/>
</dbReference>
<dbReference type="InterPro" id="IPR014710">
    <property type="entry name" value="RmlC-like_jellyroll"/>
</dbReference>
<dbReference type="SUPFAM" id="SSF51182">
    <property type="entry name" value="RmlC-like cupins"/>
    <property type="match status" value="1"/>
</dbReference>
<dbReference type="PANTHER" id="PTHR36448">
    <property type="entry name" value="BLR7373 PROTEIN"/>
    <property type="match status" value="1"/>
</dbReference>
<dbReference type="InterPro" id="IPR047121">
    <property type="entry name" value="YjiB-like"/>
</dbReference>
<name>A0AAP5LPW6_PAEAM</name>
<dbReference type="InterPro" id="IPR011051">
    <property type="entry name" value="RmlC_Cupin_sf"/>
</dbReference>